<dbReference type="RefSeq" id="WP_112783784.1">
    <property type="nucleotide sequence ID" value="NZ_CP030041.1"/>
</dbReference>
<protein>
    <submittedName>
        <fullName evidence="1">Uncharacterized protein</fullName>
    </submittedName>
</protein>
<name>A0A2Z4IJ19_9BACT</name>
<dbReference type="EMBL" id="CP030041">
    <property type="protein sequence ID" value="AWW30403.1"/>
    <property type="molecule type" value="Genomic_DNA"/>
</dbReference>
<dbReference type="AlphaFoldDB" id="A0A2Z4IJ19"/>
<dbReference type="KEGG" id="est:DN752_09865"/>
<gene>
    <name evidence="1" type="ORF">DN752_09865</name>
</gene>
<keyword evidence="2" id="KW-1185">Reference proteome</keyword>
<evidence type="ECO:0000313" key="2">
    <source>
        <dbReference type="Proteomes" id="UP000248688"/>
    </source>
</evidence>
<reference evidence="1 2" key="1">
    <citation type="submission" date="2018-06" db="EMBL/GenBank/DDBJ databases">
        <title>Echinicola strongylocentroti sp. nov., isolated from a sea urchin Strongylocentrotus intermedius.</title>
        <authorList>
            <person name="Bae S.S."/>
        </authorList>
    </citation>
    <scope>NUCLEOTIDE SEQUENCE [LARGE SCALE GENOMIC DNA]</scope>
    <source>
        <strain evidence="1 2">MEBiC08714</strain>
    </source>
</reference>
<dbReference type="Proteomes" id="UP000248688">
    <property type="component" value="Chromosome"/>
</dbReference>
<accession>A0A2Z4IJ19</accession>
<organism evidence="1 2">
    <name type="scientific">Echinicola strongylocentroti</name>
    <dbReference type="NCBI Taxonomy" id="1795355"/>
    <lineage>
        <taxon>Bacteria</taxon>
        <taxon>Pseudomonadati</taxon>
        <taxon>Bacteroidota</taxon>
        <taxon>Cytophagia</taxon>
        <taxon>Cytophagales</taxon>
        <taxon>Cyclobacteriaceae</taxon>
        <taxon>Echinicola</taxon>
    </lineage>
</organism>
<evidence type="ECO:0000313" key="1">
    <source>
        <dbReference type="EMBL" id="AWW30403.1"/>
    </source>
</evidence>
<proteinExistence type="predicted"/>
<sequence>MKNVNRVILSFILILLTTSFRTENQDRETVYLLFDDSSLDSCIAENYELAPKVKKFRKVLVKDHWYFFICDAQFVTDSKTDTLSSADFSKLELVNYEYLLSQNERLDQFTYHTFAHIYFIEEVCEGKYLRYEMHWPDPRISSIYEYY</sequence>